<dbReference type="PANTHER" id="PTHR30053:SF14">
    <property type="entry name" value="TRANSLATION ELONGATION FACTOR KOW-LIKE DOMAIN-CONTAINING PROTEIN"/>
    <property type="match status" value="1"/>
</dbReference>
<dbReference type="Gene3D" id="2.40.50.140">
    <property type="entry name" value="Nucleic acid-binding proteins"/>
    <property type="match status" value="1"/>
</dbReference>
<reference evidence="3" key="1">
    <citation type="journal article" date="2023" name="Nat. Microbiol.">
        <title>Babesia duncani multi-omics identifies virulence factors and drug targets.</title>
        <authorList>
            <person name="Singh P."/>
            <person name="Lonardi S."/>
            <person name="Liang Q."/>
            <person name="Vydyam P."/>
            <person name="Khabirova E."/>
            <person name="Fang T."/>
            <person name="Gihaz S."/>
            <person name="Thekkiniath J."/>
            <person name="Munshi M."/>
            <person name="Abel S."/>
            <person name="Ciampossin L."/>
            <person name="Batugedara G."/>
            <person name="Gupta M."/>
            <person name="Lu X.M."/>
            <person name="Lenz T."/>
            <person name="Chakravarty S."/>
            <person name="Cornillot E."/>
            <person name="Hu Y."/>
            <person name="Ma W."/>
            <person name="Gonzalez L.M."/>
            <person name="Sanchez S."/>
            <person name="Estrada K."/>
            <person name="Sanchez-Flores A."/>
            <person name="Montero E."/>
            <person name="Harb O.S."/>
            <person name="Le Roch K.G."/>
            <person name="Mamoun C.B."/>
        </authorList>
    </citation>
    <scope>NUCLEOTIDE SEQUENCE</scope>
    <source>
        <strain evidence="3">WA1</strain>
    </source>
</reference>
<dbReference type="AlphaFoldDB" id="A0AAD9PHR2"/>
<dbReference type="Pfam" id="PF09285">
    <property type="entry name" value="Elong-fact-P_C"/>
    <property type="match status" value="1"/>
</dbReference>
<dbReference type="SUPFAM" id="SSF50104">
    <property type="entry name" value="Translation proteins SH3-like domain"/>
    <property type="match status" value="1"/>
</dbReference>
<accession>A0AAD9PHR2</accession>
<dbReference type="InterPro" id="IPR015365">
    <property type="entry name" value="Elong-fact-P_C"/>
</dbReference>
<dbReference type="PANTHER" id="PTHR30053">
    <property type="entry name" value="ELONGATION FACTOR P"/>
    <property type="match status" value="1"/>
</dbReference>
<keyword evidence="3" id="KW-0251">Elongation factor</keyword>
<keyword evidence="1" id="KW-0732">Signal</keyword>
<dbReference type="EMBL" id="JALLKP010000005">
    <property type="protein sequence ID" value="KAK2195065.1"/>
    <property type="molecule type" value="Genomic_DNA"/>
</dbReference>
<keyword evidence="4" id="KW-1185">Reference proteome</keyword>
<dbReference type="InterPro" id="IPR014722">
    <property type="entry name" value="Rib_uL2_dom2"/>
</dbReference>
<comment type="caution">
    <text evidence="3">The sequence shown here is derived from an EMBL/GenBank/DDBJ whole genome shotgun (WGS) entry which is preliminary data.</text>
</comment>
<proteinExistence type="predicted"/>
<dbReference type="InterPro" id="IPR013185">
    <property type="entry name" value="Transl_elong_KOW-like"/>
</dbReference>
<dbReference type="InterPro" id="IPR012340">
    <property type="entry name" value="NA-bd_OB-fold"/>
</dbReference>
<dbReference type="Pfam" id="PF08207">
    <property type="entry name" value="EFP_N"/>
    <property type="match status" value="1"/>
</dbReference>
<name>A0AAD9PHR2_9APIC</name>
<organism evidence="3 4">
    <name type="scientific">Babesia duncani</name>
    <dbReference type="NCBI Taxonomy" id="323732"/>
    <lineage>
        <taxon>Eukaryota</taxon>
        <taxon>Sar</taxon>
        <taxon>Alveolata</taxon>
        <taxon>Apicomplexa</taxon>
        <taxon>Aconoidasida</taxon>
        <taxon>Piroplasmida</taxon>
        <taxon>Babesiidae</taxon>
        <taxon>Babesia</taxon>
    </lineage>
</organism>
<dbReference type="Proteomes" id="UP001214638">
    <property type="component" value="Unassembled WGS sequence"/>
</dbReference>
<evidence type="ECO:0000313" key="4">
    <source>
        <dbReference type="Proteomes" id="UP001214638"/>
    </source>
</evidence>
<feature type="domain" description="Elongation factor P C-terminal" evidence="2">
    <location>
        <begin position="296"/>
        <end position="342"/>
    </location>
</feature>
<keyword evidence="3" id="KW-0648">Protein biosynthesis</keyword>
<dbReference type="RefSeq" id="XP_067801908.1">
    <property type="nucleotide sequence ID" value="XM_067948377.1"/>
</dbReference>
<dbReference type="Gene3D" id="2.30.30.30">
    <property type="match status" value="1"/>
</dbReference>
<dbReference type="GO" id="GO:0043043">
    <property type="term" value="P:peptide biosynthetic process"/>
    <property type="evidence" value="ECO:0007669"/>
    <property type="project" value="InterPro"/>
</dbReference>
<dbReference type="KEGG" id="bdw:94337662"/>
<dbReference type="SUPFAM" id="SSF50249">
    <property type="entry name" value="Nucleic acid-binding proteins"/>
    <property type="match status" value="1"/>
</dbReference>
<gene>
    <name evidence="3" type="ORF">BdWA1_003365</name>
</gene>
<feature type="signal peptide" evidence="1">
    <location>
        <begin position="1"/>
        <end position="25"/>
    </location>
</feature>
<evidence type="ECO:0000259" key="2">
    <source>
        <dbReference type="SMART" id="SM00841"/>
    </source>
</evidence>
<dbReference type="GO" id="GO:0003746">
    <property type="term" value="F:translation elongation factor activity"/>
    <property type="evidence" value="ECO:0007669"/>
    <property type="project" value="UniProtKB-KW"/>
</dbReference>
<dbReference type="SMART" id="SM00841">
    <property type="entry name" value="Elong-fact-P_C"/>
    <property type="match status" value="1"/>
</dbReference>
<evidence type="ECO:0000313" key="3">
    <source>
        <dbReference type="EMBL" id="KAK2195065.1"/>
    </source>
</evidence>
<sequence>MQYVVSISTLLKGLLTVMILKASSGSVIGIKTHDPSGFIISEWNQHTLYNNSLNYIKKTINPRHYNILQYNIVKTRSLYSSRPHIVNSKEFANRKKKIERRILEKNDKILIEDLLRKLPESNILEVKHRVQRKKIKKLDSKDVERGVTESKQKVEIDDTDIDDADTEDPTPLNHIKVGNCVSYKNEILMVTYTRHVTQARSKGHFKIKMKSFSTNKEMSYSFPDSAKLNVIKARKINCSYTGFNTSEGYSFEYEGGHMTIPKNTCITTVKYLKPQLKVTIAKWKDSIIGVYVPFHIDYRVVHVNPGNFAATLDNGLVVPVPSYIKEGDVVEINTNKGEFLRRASIA</sequence>
<feature type="chain" id="PRO_5042190449" evidence="1">
    <location>
        <begin position="26"/>
        <end position="346"/>
    </location>
</feature>
<dbReference type="InterPro" id="IPR020599">
    <property type="entry name" value="Transl_elong_fac_P/YeiP"/>
</dbReference>
<dbReference type="InterPro" id="IPR008991">
    <property type="entry name" value="Translation_prot_SH3-like_sf"/>
</dbReference>
<evidence type="ECO:0000256" key="1">
    <source>
        <dbReference type="SAM" id="SignalP"/>
    </source>
</evidence>
<dbReference type="GO" id="GO:0005737">
    <property type="term" value="C:cytoplasm"/>
    <property type="evidence" value="ECO:0007669"/>
    <property type="project" value="InterPro"/>
</dbReference>
<protein>
    <submittedName>
        <fullName evidence="3">Bifunctional Elongation factor P</fullName>
    </submittedName>
</protein>
<dbReference type="GeneID" id="94337662"/>